<dbReference type="Proteomes" id="UP000005755">
    <property type="component" value="Unassembled WGS sequence"/>
</dbReference>
<evidence type="ECO:0000313" key="2">
    <source>
        <dbReference type="Proteomes" id="UP000005755"/>
    </source>
</evidence>
<keyword evidence="2" id="KW-1185">Reference proteome</keyword>
<protein>
    <submittedName>
        <fullName evidence="1">Uncharacterized protein</fullName>
    </submittedName>
</protein>
<name>A0ABN0BEC2_9HELI</name>
<evidence type="ECO:0000313" key="1">
    <source>
        <dbReference type="EMBL" id="EFR47555.1"/>
    </source>
</evidence>
<gene>
    <name evidence="1" type="ORF">HCCG_02103</name>
</gene>
<sequence length="23" mass="2705">MKHLRLMSRDMMACCDFVGFELA</sequence>
<reference evidence="2" key="1">
    <citation type="journal article" date="2014" name="Genome Announc.">
        <title>Draft genome sequences of six enterohepatic helicobacter species isolated from humans and one from rhesus macaques.</title>
        <authorList>
            <person name="Shen Z."/>
            <person name="Sheh A."/>
            <person name="Young S.K."/>
            <person name="Abouelliel A."/>
            <person name="Ward D.V."/>
            <person name="Earl A.M."/>
            <person name="Fox J.G."/>
        </authorList>
    </citation>
    <scope>NUCLEOTIDE SEQUENCE [LARGE SCALE GENOMIC DNA]</scope>
    <source>
        <strain evidence="2">CCUG 18818</strain>
    </source>
</reference>
<accession>A0ABN0BEC2</accession>
<organism evidence="1 2">
    <name type="scientific">Helicobacter cinaedi CCUG 18818 = ATCC BAA-847</name>
    <dbReference type="NCBI Taxonomy" id="537971"/>
    <lineage>
        <taxon>Bacteria</taxon>
        <taxon>Pseudomonadati</taxon>
        <taxon>Campylobacterota</taxon>
        <taxon>Epsilonproteobacteria</taxon>
        <taxon>Campylobacterales</taxon>
        <taxon>Helicobacteraceae</taxon>
        <taxon>Helicobacter</taxon>
    </lineage>
</organism>
<dbReference type="EMBL" id="DS990394">
    <property type="protein sequence ID" value="EFR47555.1"/>
    <property type="molecule type" value="Genomic_DNA"/>
</dbReference>
<proteinExistence type="predicted"/>